<name>A0A382LRV3_9ZZZZ</name>
<organism evidence="2">
    <name type="scientific">marine metagenome</name>
    <dbReference type="NCBI Taxonomy" id="408172"/>
    <lineage>
        <taxon>unclassified sequences</taxon>
        <taxon>metagenomes</taxon>
        <taxon>ecological metagenomes</taxon>
    </lineage>
</organism>
<reference evidence="2" key="1">
    <citation type="submission" date="2018-05" db="EMBL/GenBank/DDBJ databases">
        <authorList>
            <person name="Lanie J.A."/>
            <person name="Ng W.-L."/>
            <person name="Kazmierczak K.M."/>
            <person name="Andrzejewski T.M."/>
            <person name="Davidsen T.M."/>
            <person name="Wayne K.J."/>
            <person name="Tettelin H."/>
            <person name="Glass J.I."/>
            <person name="Rusch D."/>
            <person name="Podicherti R."/>
            <person name="Tsui H.-C.T."/>
            <person name="Winkler M.E."/>
        </authorList>
    </citation>
    <scope>NUCLEOTIDE SEQUENCE</scope>
</reference>
<dbReference type="AlphaFoldDB" id="A0A382LRV3"/>
<evidence type="ECO:0000259" key="1">
    <source>
        <dbReference type="Pfam" id="PF13439"/>
    </source>
</evidence>
<dbReference type="EMBL" id="UINC01088879">
    <property type="protein sequence ID" value="SVC39484.1"/>
    <property type="molecule type" value="Genomic_DNA"/>
</dbReference>
<dbReference type="SUPFAM" id="SSF53756">
    <property type="entry name" value="UDP-Glycosyltransferase/glycogen phosphorylase"/>
    <property type="match status" value="1"/>
</dbReference>
<proteinExistence type="predicted"/>
<evidence type="ECO:0000313" key="2">
    <source>
        <dbReference type="EMBL" id="SVC39484.1"/>
    </source>
</evidence>
<sequence length="278" mass="31728">MKIVYIANARLPTEKAHGYQIVKTCDAFSKLGAEVTILNPHRHQPDPKLQEQSVFEYYGVEPTFQLRTLYNIDVLRWQTFLPRKAYPTLTVLHDLLWGLYSTYVAKQYAADIYYTRNPEVAYWLANRGLPTVFEAIDIPKRLYRRILLRLSHHSSLKHVVAVTMGLKEKLMEMGFNEKMITVVPDAVDLSTFENIPQKNACRDRLDLPKHSAIVGYIGRFQTKGTEKGVPELLRAMARLQTGRENLLLCVGGPMDAVSAYLNQADDLGLSRSAVRFID</sequence>
<gene>
    <name evidence="2" type="ORF">METZ01_LOCUS292338</name>
</gene>
<feature type="non-terminal residue" evidence="2">
    <location>
        <position position="278"/>
    </location>
</feature>
<dbReference type="InterPro" id="IPR028098">
    <property type="entry name" value="Glyco_trans_4-like_N"/>
</dbReference>
<dbReference type="Pfam" id="PF13439">
    <property type="entry name" value="Glyco_transf_4"/>
    <property type="match status" value="1"/>
</dbReference>
<dbReference type="Gene3D" id="3.40.50.2000">
    <property type="entry name" value="Glycogen Phosphorylase B"/>
    <property type="match status" value="2"/>
</dbReference>
<protein>
    <recommendedName>
        <fullName evidence="1">Glycosyltransferase subfamily 4-like N-terminal domain-containing protein</fullName>
    </recommendedName>
</protein>
<feature type="domain" description="Glycosyltransferase subfamily 4-like N-terminal" evidence="1">
    <location>
        <begin position="22"/>
        <end position="190"/>
    </location>
</feature>
<accession>A0A382LRV3</accession>